<dbReference type="GeneID" id="24101289"/>
<keyword evidence="3 6" id="KW-1133">Transmembrane helix</keyword>
<dbReference type="PANTHER" id="PTHR23502:SF74">
    <property type="entry name" value="MAJOR FACILITATOR SUPERFAMILY (MFS) PROFILE DOMAIN-CONTAINING PROTEIN"/>
    <property type="match status" value="1"/>
</dbReference>
<evidence type="ECO:0000256" key="1">
    <source>
        <dbReference type="ARBA" id="ARBA00004141"/>
    </source>
</evidence>
<dbReference type="InterPro" id="IPR020846">
    <property type="entry name" value="MFS_dom"/>
</dbReference>
<dbReference type="OrthoDB" id="9986881at2759"/>
<dbReference type="GO" id="GO:0022857">
    <property type="term" value="F:transmembrane transporter activity"/>
    <property type="evidence" value="ECO:0007669"/>
    <property type="project" value="InterPro"/>
</dbReference>
<dbReference type="Proteomes" id="UP000006352">
    <property type="component" value="Unassembled WGS sequence"/>
</dbReference>
<feature type="transmembrane region" description="Helical" evidence="6">
    <location>
        <begin position="432"/>
        <end position="454"/>
    </location>
</feature>
<evidence type="ECO:0000313" key="9">
    <source>
        <dbReference type="Proteomes" id="UP000006352"/>
    </source>
</evidence>
<dbReference type="PROSITE" id="PS50850">
    <property type="entry name" value="MFS"/>
    <property type="match status" value="1"/>
</dbReference>
<dbReference type="FunFam" id="1.20.1250.20:FF:000082">
    <property type="entry name" value="MFS multidrug transporter, putative"/>
    <property type="match status" value="1"/>
</dbReference>
<feature type="transmembrane region" description="Helical" evidence="6">
    <location>
        <begin position="406"/>
        <end position="426"/>
    </location>
</feature>
<feature type="transmembrane region" description="Helical" evidence="6">
    <location>
        <begin position="90"/>
        <end position="107"/>
    </location>
</feature>
<feature type="transmembrane region" description="Helical" evidence="6">
    <location>
        <begin position="158"/>
        <end position="176"/>
    </location>
</feature>
<feature type="transmembrane region" description="Helical" evidence="6">
    <location>
        <begin position="461"/>
        <end position="486"/>
    </location>
</feature>
<dbReference type="AlphaFoldDB" id="J4H5A3"/>
<evidence type="ECO:0000259" key="7">
    <source>
        <dbReference type="PROSITE" id="PS50850"/>
    </source>
</evidence>
<dbReference type="InterPro" id="IPR036259">
    <property type="entry name" value="MFS_trans_sf"/>
</dbReference>
<proteinExistence type="predicted"/>
<evidence type="ECO:0000256" key="2">
    <source>
        <dbReference type="ARBA" id="ARBA00022692"/>
    </source>
</evidence>
<dbReference type="InParanoid" id="J4H5A3"/>
<feature type="transmembrane region" description="Helical" evidence="6">
    <location>
        <begin position="127"/>
        <end position="146"/>
    </location>
</feature>
<dbReference type="STRING" id="599839.J4H5A3"/>
<evidence type="ECO:0000256" key="3">
    <source>
        <dbReference type="ARBA" id="ARBA00022989"/>
    </source>
</evidence>
<name>J4H5A3_9APHY</name>
<protein>
    <recommendedName>
        <fullName evidence="7">Major facilitator superfamily (MFS) profile domain-containing protein</fullName>
    </recommendedName>
</protein>
<dbReference type="PANTHER" id="PTHR23502">
    <property type="entry name" value="MAJOR FACILITATOR SUPERFAMILY"/>
    <property type="match status" value="1"/>
</dbReference>
<feature type="transmembrane region" description="Helical" evidence="6">
    <location>
        <begin position="498"/>
        <end position="518"/>
    </location>
</feature>
<comment type="subcellular location">
    <subcellularLocation>
        <location evidence="1">Membrane</location>
        <topology evidence="1">Multi-pass membrane protein</topology>
    </subcellularLocation>
</comment>
<dbReference type="Gene3D" id="1.20.1250.20">
    <property type="entry name" value="MFS general substrate transporter like domains"/>
    <property type="match status" value="1"/>
</dbReference>
<feature type="transmembrane region" description="Helical" evidence="6">
    <location>
        <begin position="217"/>
        <end position="243"/>
    </location>
</feature>
<feature type="transmembrane region" description="Helical" evidence="6">
    <location>
        <begin position="249"/>
        <end position="276"/>
    </location>
</feature>
<keyword evidence="9" id="KW-1185">Reference proteome</keyword>
<dbReference type="InterPro" id="IPR011701">
    <property type="entry name" value="MFS"/>
</dbReference>
<dbReference type="CDD" id="cd17323">
    <property type="entry name" value="MFS_Tpo1_MDR_like"/>
    <property type="match status" value="1"/>
</dbReference>
<organism evidence="8 9">
    <name type="scientific">Fibroporia radiculosa</name>
    <dbReference type="NCBI Taxonomy" id="599839"/>
    <lineage>
        <taxon>Eukaryota</taxon>
        <taxon>Fungi</taxon>
        <taxon>Dikarya</taxon>
        <taxon>Basidiomycota</taxon>
        <taxon>Agaricomycotina</taxon>
        <taxon>Agaricomycetes</taxon>
        <taxon>Polyporales</taxon>
        <taxon>Fibroporiaceae</taxon>
        <taxon>Fibroporia</taxon>
    </lineage>
</organism>
<feature type="transmembrane region" description="Helical" evidence="6">
    <location>
        <begin position="182"/>
        <end position="205"/>
    </location>
</feature>
<evidence type="ECO:0000256" key="5">
    <source>
        <dbReference type="SAM" id="MobiDB-lite"/>
    </source>
</evidence>
<dbReference type="GO" id="GO:0005886">
    <property type="term" value="C:plasma membrane"/>
    <property type="evidence" value="ECO:0007669"/>
    <property type="project" value="TreeGrafter"/>
</dbReference>
<dbReference type="Pfam" id="PF07690">
    <property type="entry name" value="MFS_1"/>
    <property type="match status" value="1"/>
</dbReference>
<feature type="transmembrane region" description="Helical" evidence="6">
    <location>
        <begin position="320"/>
        <end position="344"/>
    </location>
</feature>
<evidence type="ECO:0000256" key="6">
    <source>
        <dbReference type="SAM" id="Phobius"/>
    </source>
</evidence>
<dbReference type="RefSeq" id="XP_012185672.1">
    <property type="nucleotide sequence ID" value="XM_012330282.1"/>
</dbReference>
<gene>
    <name evidence="8" type="ORF">FIBRA_08648</name>
</gene>
<feature type="domain" description="Major facilitator superfamily (MFS) profile" evidence="7">
    <location>
        <begin position="92"/>
        <end position="522"/>
    </location>
</feature>
<feature type="region of interest" description="Disordered" evidence="5">
    <location>
        <begin position="1"/>
        <end position="80"/>
    </location>
</feature>
<dbReference type="FunCoup" id="J4H5A3">
    <property type="interactions" value="107"/>
</dbReference>
<feature type="compositionally biased region" description="Basic and acidic residues" evidence="5">
    <location>
        <begin position="28"/>
        <end position="38"/>
    </location>
</feature>
<dbReference type="EMBL" id="HE797311">
    <property type="protein sequence ID" value="CCM06389.1"/>
    <property type="molecule type" value="Genomic_DNA"/>
</dbReference>
<dbReference type="HOGENOM" id="CLU_008455_11_4_1"/>
<sequence length="555" mass="60855">MAPALTPASSSSTIFDPVSFRGPSWLEQEARREERRAEQYGGDDPQDPLPKDPLTRVSTLRDETPDPDKVDWDGPHDQENPQNWTVARKWWITALCLLMTVNVSFASSAPAPAGPVIAAQFHEPPEYAYLLTTVYLCGYVIGPSFWGPGSEMFGRRPLFVGTLACYTVLHLGQALAPNMQALLATRFLCGFFAVSPVTNCGGLIFDLWDPAHRGGGMTLIVAGVFIGPVLGPIVGGFITTSYLGWRWVFWIMMIFAGFCTLLALVFVPETYAPVILQEKARRLRRADPEANARLYAEHERADWSVRGVVHRTIYRPVQMLFIEPILLLITLYLSLVYGVLYALFEAFPVIFIEKRGFTVGESGLVFIGVGIGTTVGAASFALLFGHYPALIERWRGFPPPEQRLHGAMVGGVCLVVGCFWLGWTGSYAGVPWYVPALGTIPIGASVSMIFIAFLTYLVDTYLGYTASAFAATTMVRSAAAAAFPLFTTQMFRNLGVNWAGTLIGLLGLLLAPSPFLFYRYGAWIRTKSRFAQCPDLLIAEELKAEAAAAEAGEKA</sequence>
<keyword evidence="2 6" id="KW-0812">Transmembrane</keyword>
<feature type="compositionally biased region" description="Basic and acidic residues" evidence="5">
    <location>
        <begin position="49"/>
        <end position="79"/>
    </location>
</feature>
<feature type="transmembrane region" description="Helical" evidence="6">
    <location>
        <begin position="364"/>
        <end position="385"/>
    </location>
</feature>
<accession>J4H5A3</accession>
<evidence type="ECO:0000313" key="8">
    <source>
        <dbReference type="EMBL" id="CCM06389.1"/>
    </source>
</evidence>
<keyword evidence="4 6" id="KW-0472">Membrane</keyword>
<reference evidence="8 9" key="1">
    <citation type="journal article" date="2012" name="Appl. Environ. Microbiol.">
        <title>Short-read sequencing for genomic analysis of the brown rot fungus Fibroporia radiculosa.</title>
        <authorList>
            <person name="Tang J.D."/>
            <person name="Perkins A.D."/>
            <person name="Sonstegard T.S."/>
            <person name="Schroeder S.G."/>
            <person name="Burgess S.C."/>
            <person name="Diehl S.V."/>
        </authorList>
    </citation>
    <scope>NUCLEOTIDE SEQUENCE [LARGE SCALE GENOMIC DNA]</scope>
    <source>
        <strain evidence="8 9">TFFH 294</strain>
    </source>
</reference>
<evidence type="ECO:0000256" key="4">
    <source>
        <dbReference type="ARBA" id="ARBA00023136"/>
    </source>
</evidence>
<dbReference type="SUPFAM" id="SSF103473">
    <property type="entry name" value="MFS general substrate transporter"/>
    <property type="match status" value="1"/>
</dbReference>